<dbReference type="GeneID" id="40305288"/>
<dbReference type="VEuPathDB" id="ToxoDB:BESB_002250"/>
<feature type="compositionally biased region" description="Basic and acidic residues" evidence="1">
    <location>
        <begin position="141"/>
        <end position="153"/>
    </location>
</feature>
<keyword evidence="3" id="KW-1185">Reference proteome</keyword>
<feature type="compositionally biased region" description="Acidic residues" evidence="1">
    <location>
        <begin position="128"/>
        <end position="140"/>
    </location>
</feature>
<comment type="caution">
    <text evidence="2">The sequence shown here is derived from an EMBL/GenBank/DDBJ whole genome shotgun (WGS) entry which is preliminary data.</text>
</comment>
<accession>A0A2A9MKW7</accession>
<dbReference type="Proteomes" id="UP000224006">
    <property type="component" value="Chromosome I"/>
</dbReference>
<dbReference type="RefSeq" id="XP_029221893.1">
    <property type="nucleotide sequence ID" value="XM_029358980.1"/>
</dbReference>
<protein>
    <submittedName>
        <fullName evidence="2">Uncharacterized protein</fullName>
    </submittedName>
</protein>
<evidence type="ECO:0000313" key="3">
    <source>
        <dbReference type="Proteomes" id="UP000224006"/>
    </source>
</evidence>
<dbReference type="EMBL" id="NWUJ01000001">
    <property type="protein sequence ID" value="PFH37884.1"/>
    <property type="molecule type" value="Genomic_DNA"/>
</dbReference>
<feature type="region of interest" description="Disordered" evidence="1">
    <location>
        <begin position="1"/>
        <end position="185"/>
    </location>
</feature>
<feature type="region of interest" description="Disordered" evidence="1">
    <location>
        <begin position="217"/>
        <end position="251"/>
    </location>
</feature>
<feature type="region of interest" description="Disordered" evidence="1">
    <location>
        <begin position="389"/>
        <end position="411"/>
    </location>
</feature>
<feature type="region of interest" description="Disordered" evidence="1">
    <location>
        <begin position="334"/>
        <end position="357"/>
    </location>
</feature>
<evidence type="ECO:0000256" key="1">
    <source>
        <dbReference type="SAM" id="MobiDB-lite"/>
    </source>
</evidence>
<organism evidence="2 3">
    <name type="scientific">Besnoitia besnoiti</name>
    <name type="common">Apicomplexan protozoan</name>
    <dbReference type="NCBI Taxonomy" id="94643"/>
    <lineage>
        <taxon>Eukaryota</taxon>
        <taxon>Sar</taxon>
        <taxon>Alveolata</taxon>
        <taxon>Apicomplexa</taxon>
        <taxon>Conoidasida</taxon>
        <taxon>Coccidia</taxon>
        <taxon>Eucoccidiorida</taxon>
        <taxon>Eimeriorina</taxon>
        <taxon>Sarcocystidae</taxon>
        <taxon>Besnoitia</taxon>
    </lineage>
</organism>
<proteinExistence type="predicted"/>
<dbReference type="KEGG" id="bbes:BESB_002250"/>
<feature type="compositionally biased region" description="Polar residues" evidence="1">
    <location>
        <begin position="10"/>
        <end position="19"/>
    </location>
</feature>
<gene>
    <name evidence="2" type="ORF">BESB_002250</name>
</gene>
<evidence type="ECO:0000313" key="2">
    <source>
        <dbReference type="EMBL" id="PFH37884.1"/>
    </source>
</evidence>
<name>A0A2A9MKW7_BESBE</name>
<feature type="compositionally biased region" description="Polar residues" evidence="1">
    <location>
        <begin position="81"/>
        <end position="100"/>
    </location>
</feature>
<sequence length="430" mass="46823">MSHTHRGDENTYTQRNPTPLSVVRDPAPSLPEAKVYSAHKGGSRPETLPRSADPATPPPQIASTPAPAPTVSKEKIPFAPTDTSWRSSKYTLEEASQTPTKWEESPVGSPSYPASPAETPSGEKEQWEQPDESDVGETTDEWGRELDALKADEESQTGFDESGQAGDTESERDRIGDGLGNMGKSIQPLVEEAYPDMKLSDEPSPPPVGRHDSEIAATRNFRRQWAPRRYQFGPGETPLPTPPGGSDIDLDNENVIWGELKFQVQDSVADRGRGTPVFAFGHRDPQLMNPEPRKLLQQTTAGAGVPDDGRLECADNHGGSRVGDGVLRANVDDVRDTVAGGTPQQEERYRRGHGAQKGCTQLRTNESDFFQAAAARFQRKDHLSQGLVSPATRTVPLPDSAGAGRLQDEERSTTARILGGPWLFFNADEE</sequence>
<dbReference type="AlphaFoldDB" id="A0A2A9MKW7"/>
<reference evidence="2 3" key="1">
    <citation type="submission" date="2017-09" db="EMBL/GenBank/DDBJ databases">
        <title>Genome sequencing of Besnoitia besnoiti strain Bb-Ger1.</title>
        <authorList>
            <person name="Schares G."/>
            <person name="Venepally P."/>
            <person name="Lorenzi H.A."/>
        </authorList>
    </citation>
    <scope>NUCLEOTIDE SEQUENCE [LARGE SCALE GENOMIC DNA]</scope>
    <source>
        <strain evidence="2 3">Bb-Ger1</strain>
    </source>
</reference>